<dbReference type="Pfam" id="PF17645">
    <property type="entry name" value="Amdase"/>
    <property type="match status" value="1"/>
</dbReference>
<dbReference type="PANTHER" id="PTHR40267:SF1">
    <property type="entry name" value="BLR3294 PROTEIN"/>
    <property type="match status" value="1"/>
</dbReference>
<dbReference type="EMBL" id="CP015006">
    <property type="protein sequence ID" value="AMS44772.1"/>
    <property type="molecule type" value="Genomic_DNA"/>
</dbReference>
<keyword evidence="1" id="KW-0614">Plasmid</keyword>
<proteinExistence type="predicted"/>
<dbReference type="KEGG" id="aak:AA2016_5867"/>
<evidence type="ECO:0000313" key="1">
    <source>
        <dbReference type="EMBL" id="AMS44772.1"/>
    </source>
</evidence>
<gene>
    <name evidence="1" type="ORF">AA2016_5867</name>
</gene>
<geneLocation type="plasmid" evidence="1 2">
    <name>pAA01</name>
</geneLocation>
<reference evidence="1 2" key="1">
    <citation type="submission" date="2016-03" db="EMBL/GenBank/DDBJ databases">
        <title>Complete genome of Aminobacter aminovorans KCTC 2477.</title>
        <authorList>
            <person name="Kim K.M."/>
        </authorList>
    </citation>
    <scope>NUCLEOTIDE SEQUENCE [LARGE SCALE GENOMIC DNA]</scope>
    <source>
        <strain evidence="1 2">KCTC 2477</strain>
        <plasmid evidence="1 2">pAA01</plasmid>
    </source>
</reference>
<dbReference type="Gene3D" id="3.40.50.12500">
    <property type="match status" value="1"/>
</dbReference>
<dbReference type="PIRSF" id="PIRSF015736">
    <property type="entry name" value="MI"/>
    <property type="match status" value="1"/>
</dbReference>
<name>A0AAC8YUJ5_AMIAI</name>
<sequence length="240" mass="26144">MMLGWRARIGQMRPATSIEGAEEWRSVAPVGVAFADARTIVPRVDDAGLRVMMSQVLEASRQLATAKVDLIVQCGAPGTFLRGPGHDEQVVAEIEKETGIPAITMMASMMDALKAVNARKVAVGTIYSDEVNAAMTSYMEAQGFQVRAMGGLQITDPFEASLHDSDSAYRLGRQVFKEAGDADAILISCGTYRTFEMIHYLEMDTGVPVISSNQATLWRALRYLGLRDQIPNLGKLWSVA</sequence>
<organism evidence="1 2">
    <name type="scientific">Aminobacter aminovorans</name>
    <name type="common">Chelatobacter heintzii</name>
    <dbReference type="NCBI Taxonomy" id="83263"/>
    <lineage>
        <taxon>Bacteria</taxon>
        <taxon>Pseudomonadati</taxon>
        <taxon>Pseudomonadota</taxon>
        <taxon>Alphaproteobacteria</taxon>
        <taxon>Hyphomicrobiales</taxon>
        <taxon>Phyllobacteriaceae</taxon>
        <taxon>Aminobacter</taxon>
    </lineage>
</organism>
<dbReference type="AlphaFoldDB" id="A0AAC8YUJ5"/>
<dbReference type="PANTHER" id="PTHR40267">
    <property type="entry name" value="BLR3294 PROTEIN"/>
    <property type="match status" value="1"/>
</dbReference>
<dbReference type="InterPro" id="IPR026286">
    <property type="entry name" value="MaiA/AMDase"/>
</dbReference>
<protein>
    <submittedName>
        <fullName evidence="1">Decarboxylase</fullName>
    </submittedName>
</protein>
<dbReference type="Proteomes" id="UP000075755">
    <property type="component" value="Plasmid pAA01"/>
</dbReference>
<dbReference type="RefSeq" id="WP_067968075.1">
    <property type="nucleotide sequence ID" value="NZ_CP015006.1"/>
</dbReference>
<dbReference type="InterPro" id="IPR053714">
    <property type="entry name" value="Iso_Racemase_Enz_sf"/>
</dbReference>
<accession>A0AAC8YUJ5</accession>
<evidence type="ECO:0000313" key="2">
    <source>
        <dbReference type="Proteomes" id="UP000075755"/>
    </source>
</evidence>